<name>A0A2H1WHM2_SPOFR</name>
<evidence type="ECO:0000313" key="1">
    <source>
        <dbReference type="EMBL" id="SOQ51964.1"/>
    </source>
</evidence>
<protein>
    <submittedName>
        <fullName evidence="1">SFRICE_015762</fullName>
    </submittedName>
</protein>
<sequence>MAFSMDFAIPREENLVRFCFTFKEIETRAHSAFCLVGSFEPANQSAERALLSITLNVKQTHTKVTIEPSMRSCPH</sequence>
<dbReference type="AlphaFoldDB" id="A0A2H1WHM2"/>
<organism evidence="1">
    <name type="scientific">Spodoptera frugiperda</name>
    <name type="common">Fall armyworm</name>
    <dbReference type="NCBI Taxonomy" id="7108"/>
    <lineage>
        <taxon>Eukaryota</taxon>
        <taxon>Metazoa</taxon>
        <taxon>Ecdysozoa</taxon>
        <taxon>Arthropoda</taxon>
        <taxon>Hexapoda</taxon>
        <taxon>Insecta</taxon>
        <taxon>Pterygota</taxon>
        <taxon>Neoptera</taxon>
        <taxon>Endopterygota</taxon>
        <taxon>Lepidoptera</taxon>
        <taxon>Glossata</taxon>
        <taxon>Ditrysia</taxon>
        <taxon>Noctuoidea</taxon>
        <taxon>Noctuidae</taxon>
        <taxon>Amphipyrinae</taxon>
        <taxon>Spodoptera</taxon>
    </lineage>
</organism>
<gene>
    <name evidence="1" type="ORF">SFRICE_015762</name>
</gene>
<proteinExistence type="predicted"/>
<reference evidence="1" key="1">
    <citation type="submission" date="2016-07" db="EMBL/GenBank/DDBJ databases">
        <authorList>
            <person name="Bretaudeau A."/>
        </authorList>
    </citation>
    <scope>NUCLEOTIDE SEQUENCE</scope>
    <source>
        <strain evidence="1">Rice</strain>
        <tissue evidence="1">Whole body</tissue>
    </source>
</reference>
<accession>A0A2H1WHM2</accession>
<dbReference type="EMBL" id="ODYU01008396">
    <property type="protein sequence ID" value="SOQ51964.1"/>
    <property type="molecule type" value="Genomic_DNA"/>
</dbReference>